<gene>
    <name evidence="14" type="ORF">PACLA_8A058851</name>
</gene>
<comment type="similarity">
    <text evidence="2 13">Belongs to the sodium:solute symporter (SSF) (TC 2.A.21) family.</text>
</comment>
<evidence type="ECO:0000313" key="14">
    <source>
        <dbReference type="EMBL" id="CAB4014298.1"/>
    </source>
</evidence>
<keyword evidence="11" id="KW-0739">Sodium transport</keyword>
<dbReference type="InterPro" id="IPR051163">
    <property type="entry name" value="Sodium:Solute_Symporter_SSF"/>
</dbReference>
<dbReference type="Gene3D" id="1.20.1730.10">
    <property type="entry name" value="Sodium/glucose cotransporter"/>
    <property type="match status" value="1"/>
</dbReference>
<evidence type="ECO:0000256" key="9">
    <source>
        <dbReference type="ARBA" id="ARBA00023136"/>
    </source>
</evidence>
<dbReference type="InterPro" id="IPR018212">
    <property type="entry name" value="Na/solute_symporter_CS"/>
</dbReference>
<feature type="non-terminal residue" evidence="14">
    <location>
        <position position="1"/>
    </location>
</feature>
<protein>
    <submittedName>
        <fullName evidence="14">Sodium-coupled monocarboxylate transporter 1-like</fullName>
    </submittedName>
</protein>
<comment type="catalytic activity">
    <reaction evidence="12">
        <text>iodide(out) + 2 Na(+)(out) = iodide(in) + 2 Na(+)(in)</text>
        <dbReference type="Rhea" id="RHEA:71207"/>
        <dbReference type="ChEBI" id="CHEBI:16382"/>
        <dbReference type="ChEBI" id="CHEBI:29101"/>
    </reaction>
</comment>
<dbReference type="PANTHER" id="PTHR42985:SF40">
    <property type="entry name" value="LD47995P-RELATED"/>
    <property type="match status" value="1"/>
</dbReference>
<dbReference type="PROSITE" id="PS00456">
    <property type="entry name" value="NA_SOLUT_SYMP_1"/>
    <property type="match status" value="1"/>
</dbReference>
<keyword evidence="7" id="KW-0915">Sodium</keyword>
<keyword evidence="8" id="KW-0406">Ion transport</keyword>
<evidence type="ECO:0000256" key="11">
    <source>
        <dbReference type="ARBA" id="ARBA00023201"/>
    </source>
</evidence>
<evidence type="ECO:0000256" key="6">
    <source>
        <dbReference type="ARBA" id="ARBA00022989"/>
    </source>
</evidence>
<dbReference type="GO" id="GO:0006814">
    <property type="term" value="P:sodium ion transport"/>
    <property type="evidence" value="ECO:0007669"/>
    <property type="project" value="UniProtKB-KW"/>
</dbReference>
<keyword evidence="9" id="KW-0472">Membrane</keyword>
<keyword evidence="10" id="KW-0325">Glycoprotein</keyword>
<organism evidence="14 15">
    <name type="scientific">Paramuricea clavata</name>
    <name type="common">Red gorgonian</name>
    <name type="synonym">Violescent sea-whip</name>
    <dbReference type="NCBI Taxonomy" id="317549"/>
    <lineage>
        <taxon>Eukaryota</taxon>
        <taxon>Metazoa</taxon>
        <taxon>Cnidaria</taxon>
        <taxon>Anthozoa</taxon>
        <taxon>Octocorallia</taxon>
        <taxon>Malacalcyonacea</taxon>
        <taxon>Plexauridae</taxon>
        <taxon>Paramuricea</taxon>
    </lineage>
</organism>
<evidence type="ECO:0000256" key="7">
    <source>
        <dbReference type="ARBA" id="ARBA00023053"/>
    </source>
</evidence>
<keyword evidence="6" id="KW-1133">Transmembrane helix</keyword>
<comment type="subcellular location">
    <subcellularLocation>
        <location evidence="1">Cell membrane</location>
        <topology evidence="1">Multi-pass membrane protein</topology>
    </subcellularLocation>
</comment>
<proteinExistence type="inferred from homology"/>
<sequence>MQVCLRTLLTSLTLRVRNSSSDRVIKLEIATSVSGMHFFTDSRNLIISSAQRSEFSRLFRQFVPTWRETFPIAISLLASYLSAIALLGVPSEIFTYGAQYTVLLFSYFILTATAAIVFVPIFHGLHLTSAHEYLELRFGHGVRILGCFLFVIQYFLYLSVVLYAPSLALQAVAGVPLAASIISTGVVCTFYTTLGGLKAVVWTDVFQAMVMVAGLITVFIVGTVNVGGFDKVWQINKDRGRLTFFDFNPDPTVRNTFWTLAIGGAFTAMPPWTVSQAAVQRFLASKSVETAQRALWFNIPGLIFIVTFCCLDGLVIFAVYADCDLKKSERVTSNDQVHIVAVPL</sequence>
<evidence type="ECO:0000256" key="1">
    <source>
        <dbReference type="ARBA" id="ARBA00004651"/>
    </source>
</evidence>
<evidence type="ECO:0000256" key="12">
    <source>
        <dbReference type="ARBA" id="ARBA00036099"/>
    </source>
</evidence>
<keyword evidence="15" id="KW-1185">Reference proteome</keyword>
<dbReference type="OrthoDB" id="6132759at2759"/>
<dbReference type="InterPro" id="IPR001734">
    <property type="entry name" value="Na/solute_symporter"/>
</dbReference>
<dbReference type="AlphaFoldDB" id="A0A7D9IPK8"/>
<dbReference type="InterPro" id="IPR038377">
    <property type="entry name" value="Na/Glc_symporter_sf"/>
</dbReference>
<dbReference type="GO" id="GO:0015075">
    <property type="term" value="F:monoatomic ion transmembrane transporter activity"/>
    <property type="evidence" value="ECO:0007669"/>
    <property type="project" value="UniProtKB-ARBA"/>
</dbReference>
<evidence type="ECO:0000256" key="13">
    <source>
        <dbReference type="RuleBase" id="RU362091"/>
    </source>
</evidence>
<dbReference type="GO" id="GO:0005886">
    <property type="term" value="C:plasma membrane"/>
    <property type="evidence" value="ECO:0007669"/>
    <property type="project" value="UniProtKB-SubCell"/>
</dbReference>
<dbReference type="PROSITE" id="PS50283">
    <property type="entry name" value="NA_SOLUT_SYMP_3"/>
    <property type="match status" value="1"/>
</dbReference>
<comment type="caution">
    <text evidence="14">The sequence shown here is derived from an EMBL/GenBank/DDBJ whole genome shotgun (WGS) entry which is preliminary data.</text>
</comment>
<dbReference type="GO" id="GO:0015293">
    <property type="term" value="F:symporter activity"/>
    <property type="evidence" value="ECO:0007669"/>
    <property type="project" value="TreeGrafter"/>
</dbReference>
<dbReference type="Proteomes" id="UP001152795">
    <property type="component" value="Unassembled WGS sequence"/>
</dbReference>
<evidence type="ECO:0000256" key="5">
    <source>
        <dbReference type="ARBA" id="ARBA00022692"/>
    </source>
</evidence>
<dbReference type="NCBIfam" id="TIGR00813">
    <property type="entry name" value="sss"/>
    <property type="match status" value="1"/>
</dbReference>
<accession>A0A7D9IPK8</accession>
<evidence type="ECO:0000256" key="3">
    <source>
        <dbReference type="ARBA" id="ARBA00022448"/>
    </source>
</evidence>
<evidence type="ECO:0000256" key="10">
    <source>
        <dbReference type="ARBA" id="ARBA00023180"/>
    </source>
</evidence>
<evidence type="ECO:0000256" key="2">
    <source>
        <dbReference type="ARBA" id="ARBA00006434"/>
    </source>
</evidence>
<dbReference type="PANTHER" id="PTHR42985">
    <property type="entry name" value="SODIUM-COUPLED MONOCARBOXYLATE TRANSPORTER"/>
    <property type="match status" value="1"/>
</dbReference>
<keyword evidence="5" id="KW-0812">Transmembrane</keyword>
<keyword evidence="3" id="KW-0813">Transport</keyword>
<name>A0A7D9IPK8_PARCT</name>
<dbReference type="Pfam" id="PF00474">
    <property type="entry name" value="SSF"/>
    <property type="match status" value="1"/>
</dbReference>
<dbReference type="EMBL" id="CACRXK020008241">
    <property type="protein sequence ID" value="CAB4014298.1"/>
    <property type="molecule type" value="Genomic_DNA"/>
</dbReference>
<reference evidence="14" key="1">
    <citation type="submission" date="2020-04" db="EMBL/GenBank/DDBJ databases">
        <authorList>
            <person name="Alioto T."/>
            <person name="Alioto T."/>
            <person name="Gomez Garrido J."/>
        </authorList>
    </citation>
    <scope>NUCLEOTIDE SEQUENCE</scope>
    <source>
        <strain evidence="14">A484AB</strain>
    </source>
</reference>
<dbReference type="GO" id="GO:0098660">
    <property type="term" value="P:inorganic ion transmembrane transport"/>
    <property type="evidence" value="ECO:0007669"/>
    <property type="project" value="UniProtKB-ARBA"/>
</dbReference>
<evidence type="ECO:0000256" key="8">
    <source>
        <dbReference type="ARBA" id="ARBA00023065"/>
    </source>
</evidence>
<keyword evidence="4" id="KW-1003">Cell membrane</keyword>
<evidence type="ECO:0000256" key="4">
    <source>
        <dbReference type="ARBA" id="ARBA00022475"/>
    </source>
</evidence>
<evidence type="ECO:0000313" key="15">
    <source>
        <dbReference type="Proteomes" id="UP001152795"/>
    </source>
</evidence>